<dbReference type="InterPro" id="IPR036291">
    <property type="entry name" value="NAD(P)-bd_dom_sf"/>
</dbReference>
<dbReference type="Gene3D" id="3.40.50.720">
    <property type="entry name" value="NAD(P)-binding Rossmann-like Domain"/>
    <property type="match status" value="1"/>
</dbReference>
<dbReference type="Proteomes" id="UP001589647">
    <property type="component" value="Unassembled WGS sequence"/>
</dbReference>
<organism evidence="4 5">
    <name type="scientific">Nonomuraea spiralis</name>
    <dbReference type="NCBI Taxonomy" id="46182"/>
    <lineage>
        <taxon>Bacteria</taxon>
        <taxon>Bacillati</taxon>
        <taxon>Actinomycetota</taxon>
        <taxon>Actinomycetes</taxon>
        <taxon>Streptosporangiales</taxon>
        <taxon>Streptosporangiaceae</taxon>
        <taxon>Nonomuraea</taxon>
    </lineage>
</organism>
<dbReference type="Pfam" id="PF01408">
    <property type="entry name" value="GFO_IDH_MocA"/>
    <property type="match status" value="1"/>
</dbReference>
<evidence type="ECO:0000256" key="1">
    <source>
        <dbReference type="ARBA" id="ARBA00010928"/>
    </source>
</evidence>
<dbReference type="InterPro" id="IPR051450">
    <property type="entry name" value="Gfo/Idh/MocA_Oxidoreductases"/>
</dbReference>
<accession>A0ABV5ITP2</accession>
<feature type="domain" description="Gfo/Idh/MocA-like oxidoreductase N-terminal" evidence="2">
    <location>
        <begin position="19"/>
        <end position="138"/>
    </location>
</feature>
<protein>
    <submittedName>
        <fullName evidence="4">Gfo/Idh/MocA family protein</fullName>
    </submittedName>
</protein>
<feature type="domain" description="Gfo/Idh/MocA-like oxidoreductase C-terminal" evidence="3">
    <location>
        <begin position="153"/>
        <end position="430"/>
    </location>
</feature>
<keyword evidence="5" id="KW-1185">Reference proteome</keyword>
<dbReference type="PANTHER" id="PTHR43377:SF2">
    <property type="entry name" value="BINDING ROSSMANN FOLD OXIDOREDUCTASE, PUTATIVE (AFU_ORTHOLOGUE AFUA_4G00560)-RELATED"/>
    <property type="match status" value="1"/>
</dbReference>
<dbReference type="EMBL" id="JBHMEI010000063">
    <property type="protein sequence ID" value="MFB9207667.1"/>
    <property type="molecule type" value="Genomic_DNA"/>
</dbReference>
<comment type="similarity">
    <text evidence="1">Belongs to the Gfo/Idh/MocA family.</text>
</comment>
<dbReference type="SUPFAM" id="SSF51735">
    <property type="entry name" value="NAD(P)-binding Rossmann-fold domains"/>
    <property type="match status" value="1"/>
</dbReference>
<evidence type="ECO:0000259" key="3">
    <source>
        <dbReference type="Pfam" id="PF02894"/>
    </source>
</evidence>
<dbReference type="SUPFAM" id="SSF55347">
    <property type="entry name" value="Glyceraldehyde-3-phosphate dehydrogenase-like, C-terminal domain"/>
    <property type="match status" value="1"/>
</dbReference>
<evidence type="ECO:0000259" key="2">
    <source>
        <dbReference type="Pfam" id="PF01408"/>
    </source>
</evidence>
<dbReference type="Gene3D" id="3.30.360.10">
    <property type="entry name" value="Dihydrodipicolinate Reductase, domain 2"/>
    <property type="match status" value="1"/>
</dbReference>
<name>A0ABV5ITP2_9ACTN</name>
<dbReference type="PANTHER" id="PTHR43377">
    <property type="entry name" value="BILIVERDIN REDUCTASE A"/>
    <property type="match status" value="1"/>
</dbReference>
<dbReference type="InterPro" id="IPR004104">
    <property type="entry name" value="Gfo/Idh/MocA-like_OxRdtase_C"/>
</dbReference>
<evidence type="ECO:0000313" key="4">
    <source>
        <dbReference type="EMBL" id="MFB9207667.1"/>
    </source>
</evidence>
<dbReference type="InterPro" id="IPR000683">
    <property type="entry name" value="Gfo/Idh/MocA-like_OxRdtase_N"/>
</dbReference>
<proteinExistence type="inferred from homology"/>
<dbReference type="Pfam" id="PF02894">
    <property type="entry name" value="GFO_IDH_MocA_C"/>
    <property type="match status" value="1"/>
</dbReference>
<evidence type="ECO:0000313" key="5">
    <source>
        <dbReference type="Proteomes" id="UP001589647"/>
    </source>
</evidence>
<reference evidence="4 5" key="1">
    <citation type="submission" date="2024-09" db="EMBL/GenBank/DDBJ databases">
        <authorList>
            <person name="Sun Q."/>
            <person name="Mori K."/>
        </authorList>
    </citation>
    <scope>NUCLEOTIDE SEQUENCE [LARGE SCALE GENOMIC DNA]</scope>
    <source>
        <strain evidence="4 5">CCM 3426</strain>
    </source>
</reference>
<gene>
    <name evidence="4" type="ORF">ACFFV7_41250</name>
</gene>
<dbReference type="RefSeq" id="WP_189651280.1">
    <property type="nucleotide sequence ID" value="NZ_BMRC01000018.1"/>
</dbReference>
<sequence length="434" mass="46858">MSGSQFTNVADSPGRLLTMAVAGGGARGFAYADTAVRLPEPVRVVAVAEPRTIARERFADRFDVPADNVFKDWRDLAAAPRLADMVVVSLLDHQHMEAVLAFAERGYHILLEKPMATTEEDCVKIQEAVEAAGVHAAVCHVLRYTPYTVALQKLLADGAIGEIVSIEHLEPIGHSHFAHSFVRGNWRRADESSPLLLQKSCHDIDWLMSLIGRPVQRVSSFGSLKHFNAANRPEGAADRCVDCSIEPDCAFSAARVYRRGVAAPDSFDGYNALVMAGRLTTEAVEDALAHGPYGRCVYASDNDVVDHQVVQMEFDGGATVSFTLTAFAEGANRKTRVFGTRGQITGDGRNLELFDFLSERTTVIDSHAGMGHTAADGHGGGDRALMEAFVRGLREGTAGDIPSGLKESLASHRVVFAAERARAQGTVIELPTDM</sequence>
<comment type="caution">
    <text evidence="4">The sequence shown here is derived from an EMBL/GenBank/DDBJ whole genome shotgun (WGS) entry which is preliminary data.</text>
</comment>